<evidence type="ECO:0000313" key="12">
    <source>
        <dbReference type="Proteomes" id="UP001154078"/>
    </source>
</evidence>
<dbReference type="PROSITE" id="PS51915">
    <property type="entry name" value="ZAD"/>
    <property type="match status" value="1"/>
</dbReference>
<evidence type="ECO:0000256" key="8">
    <source>
        <dbReference type="PROSITE-ProRule" id="PRU01263"/>
    </source>
</evidence>
<dbReference type="OrthoDB" id="6077919at2759"/>
<dbReference type="SMART" id="SM00868">
    <property type="entry name" value="zf-AD"/>
    <property type="match status" value="1"/>
</dbReference>
<keyword evidence="2" id="KW-0677">Repeat</keyword>
<dbReference type="InterPro" id="IPR013087">
    <property type="entry name" value="Znf_C2H2_type"/>
</dbReference>
<feature type="domain" description="C2H2-type" evidence="9">
    <location>
        <begin position="315"/>
        <end position="343"/>
    </location>
</feature>
<feature type="domain" description="C2H2-type" evidence="9">
    <location>
        <begin position="401"/>
        <end position="430"/>
    </location>
</feature>
<dbReference type="Gene3D" id="3.40.1800.20">
    <property type="match status" value="1"/>
</dbReference>
<feature type="domain" description="C2H2-type" evidence="9">
    <location>
        <begin position="431"/>
        <end position="458"/>
    </location>
</feature>
<dbReference type="GO" id="GO:0005634">
    <property type="term" value="C:nucleus"/>
    <property type="evidence" value="ECO:0007669"/>
    <property type="project" value="InterPro"/>
</dbReference>
<dbReference type="Pfam" id="PF00096">
    <property type="entry name" value="zf-C2H2"/>
    <property type="match status" value="4"/>
</dbReference>
<keyword evidence="4 8" id="KW-0862">Zinc</keyword>
<evidence type="ECO:0000256" key="2">
    <source>
        <dbReference type="ARBA" id="ARBA00022737"/>
    </source>
</evidence>
<protein>
    <submittedName>
        <fullName evidence="11">Uncharacterized protein</fullName>
    </submittedName>
</protein>
<feature type="binding site" evidence="8">
    <location>
        <position position="17"/>
    </location>
    <ligand>
        <name>Zn(2+)</name>
        <dbReference type="ChEBI" id="CHEBI:29105"/>
    </ligand>
</feature>
<feature type="binding site" evidence="8">
    <location>
        <position position="14"/>
    </location>
    <ligand>
        <name>Zn(2+)</name>
        <dbReference type="ChEBI" id="CHEBI:29105"/>
    </ligand>
</feature>
<feature type="domain" description="C2H2-type" evidence="9">
    <location>
        <begin position="373"/>
        <end position="400"/>
    </location>
</feature>
<name>A0A9P0FKP1_BRAAE</name>
<evidence type="ECO:0000256" key="3">
    <source>
        <dbReference type="ARBA" id="ARBA00022771"/>
    </source>
</evidence>
<proteinExistence type="predicted"/>
<keyword evidence="6" id="KW-0804">Transcription</keyword>
<evidence type="ECO:0000256" key="6">
    <source>
        <dbReference type="ARBA" id="ARBA00023163"/>
    </source>
</evidence>
<keyword evidence="3 7" id="KW-0863">Zinc-finger</keyword>
<evidence type="ECO:0000256" key="5">
    <source>
        <dbReference type="ARBA" id="ARBA00023015"/>
    </source>
</evidence>
<evidence type="ECO:0000313" key="11">
    <source>
        <dbReference type="EMBL" id="CAH0558349.1"/>
    </source>
</evidence>
<dbReference type="AlphaFoldDB" id="A0A9P0FKP1"/>
<accession>A0A9P0FKP1</accession>
<feature type="binding site" evidence="8">
    <location>
        <position position="59"/>
    </location>
    <ligand>
        <name>Zn(2+)</name>
        <dbReference type="ChEBI" id="CHEBI:29105"/>
    </ligand>
</feature>
<sequence>MNFNVNLQNKDSICRFCLESNEKVDFPLFIEKIETDFHDVLKAVNIIVVYNENLPSSICNACRNAIESFHKVKSQIHKNEEFLTTIYTVKNSENVKTELIYEESELCFSDNDEDYKPAKARLKKHSIKCELCNKRIAKENIKEHELLCGKEDEGNLVEEIKSYTCNICGNEYGTEVRLSLHYIQHVMYDSDKKIDFFLFCNYCGHILNNKDEYLLHIQDYHREISDKWQCKVCDVIFDTEFTLMKHIHHSDECKIITTHINSAICLLCKKEVSEPLTYHIKQHLLKRYTCRICQEKYITSIGYNTHLKKHSQYKYSCEHCCKVFISKKNIAKHTKEIHNSDHFVCEVCSKVFTRKHNLTLHKKHTHDDKYKNFICSICAYATNSNSELRKHERLHSNERPFKCTFDNCNKSYKTSSHLSHHIKTHLNIRNFVCEYCDKSFYTSKNLKHHILSHTGVRDFKCSLCDQTFKRRDQLTAHMKKRHGCF</sequence>
<dbReference type="PROSITE" id="PS00028">
    <property type="entry name" value="ZINC_FINGER_C2H2_1"/>
    <property type="match status" value="8"/>
</dbReference>
<dbReference type="Pfam" id="PF07776">
    <property type="entry name" value="zf-AD"/>
    <property type="match status" value="1"/>
</dbReference>
<dbReference type="PANTHER" id="PTHR24379:SF121">
    <property type="entry name" value="C2H2-TYPE DOMAIN-CONTAINING PROTEIN"/>
    <property type="match status" value="1"/>
</dbReference>
<feature type="binding site" evidence="8">
    <location>
        <position position="62"/>
    </location>
    <ligand>
        <name>Zn(2+)</name>
        <dbReference type="ChEBI" id="CHEBI:29105"/>
    </ligand>
</feature>
<dbReference type="EMBL" id="OV121136">
    <property type="protein sequence ID" value="CAH0558349.1"/>
    <property type="molecule type" value="Genomic_DNA"/>
</dbReference>
<organism evidence="11 12">
    <name type="scientific">Brassicogethes aeneus</name>
    <name type="common">Rape pollen beetle</name>
    <name type="synonym">Meligethes aeneus</name>
    <dbReference type="NCBI Taxonomy" id="1431903"/>
    <lineage>
        <taxon>Eukaryota</taxon>
        <taxon>Metazoa</taxon>
        <taxon>Ecdysozoa</taxon>
        <taxon>Arthropoda</taxon>
        <taxon>Hexapoda</taxon>
        <taxon>Insecta</taxon>
        <taxon>Pterygota</taxon>
        <taxon>Neoptera</taxon>
        <taxon>Endopterygota</taxon>
        <taxon>Coleoptera</taxon>
        <taxon>Polyphaga</taxon>
        <taxon>Cucujiformia</taxon>
        <taxon>Nitidulidae</taxon>
        <taxon>Meligethinae</taxon>
        <taxon>Brassicogethes</taxon>
    </lineage>
</organism>
<evidence type="ECO:0000259" key="10">
    <source>
        <dbReference type="PROSITE" id="PS51915"/>
    </source>
</evidence>
<dbReference type="SUPFAM" id="SSF57667">
    <property type="entry name" value="beta-beta-alpha zinc fingers"/>
    <property type="match status" value="3"/>
</dbReference>
<keyword evidence="12" id="KW-1185">Reference proteome</keyword>
<evidence type="ECO:0000256" key="7">
    <source>
        <dbReference type="PROSITE-ProRule" id="PRU00042"/>
    </source>
</evidence>
<evidence type="ECO:0000259" key="9">
    <source>
        <dbReference type="PROSITE" id="PS50157"/>
    </source>
</evidence>
<dbReference type="Gene3D" id="3.30.160.60">
    <property type="entry name" value="Classic Zinc Finger"/>
    <property type="match status" value="7"/>
</dbReference>
<evidence type="ECO:0000256" key="1">
    <source>
        <dbReference type="ARBA" id="ARBA00022723"/>
    </source>
</evidence>
<keyword evidence="1 8" id="KW-0479">Metal-binding</keyword>
<dbReference type="SUPFAM" id="SSF57716">
    <property type="entry name" value="Glucocorticoid receptor-like (DNA-binding domain)"/>
    <property type="match status" value="1"/>
</dbReference>
<dbReference type="InterPro" id="IPR012934">
    <property type="entry name" value="Znf_AD"/>
</dbReference>
<evidence type="ECO:0000256" key="4">
    <source>
        <dbReference type="ARBA" id="ARBA00022833"/>
    </source>
</evidence>
<dbReference type="SMART" id="SM00355">
    <property type="entry name" value="ZnF_C2H2"/>
    <property type="match status" value="11"/>
</dbReference>
<gene>
    <name evidence="11" type="ORF">MELIAE_LOCUS8831</name>
</gene>
<dbReference type="GO" id="GO:0008270">
    <property type="term" value="F:zinc ion binding"/>
    <property type="evidence" value="ECO:0007669"/>
    <property type="project" value="UniProtKB-UniRule"/>
</dbReference>
<dbReference type="PROSITE" id="PS50157">
    <property type="entry name" value="ZINC_FINGER_C2H2_2"/>
    <property type="match status" value="6"/>
</dbReference>
<dbReference type="InterPro" id="IPR036236">
    <property type="entry name" value="Znf_C2H2_sf"/>
</dbReference>
<dbReference type="PANTHER" id="PTHR24379">
    <property type="entry name" value="KRAB AND ZINC FINGER DOMAIN-CONTAINING"/>
    <property type="match status" value="1"/>
</dbReference>
<dbReference type="Proteomes" id="UP001154078">
    <property type="component" value="Chromosome 5"/>
</dbReference>
<feature type="domain" description="ZAD" evidence="10">
    <location>
        <begin position="12"/>
        <end position="86"/>
    </location>
</feature>
<dbReference type="FunFam" id="3.30.160.60:FF:000032">
    <property type="entry name" value="Krueppel-like factor 4"/>
    <property type="match status" value="1"/>
</dbReference>
<feature type="domain" description="C2H2-type" evidence="9">
    <location>
        <begin position="343"/>
        <end position="371"/>
    </location>
</feature>
<reference evidence="11" key="1">
    <citation type="submission" date="2021-12" db="EMBL/GenBank/DDBJ databases">
        <authorList>
            <person name="King R."/>
        </authorList>
    </citation>
    <scope>NUCLEOTIDE SEQUENCE</scope>
</reference>
<keyword evidence="5" id="KW-0805">Transcription regulation</keyword>
<feature type="domain" description="C2H2-type" evidence="9">
    <location>
        <begin position="459"/>
        <end position="482"/>
    </location>
</feature>